<dbReference type="InterPro" id="IPR000914">
    <property type="entry name" value="SBP_5_dom"/>
</dbReference>
<reference evidence="2 3" key="1">
    <citation type="submission" date="2018-05" db="EMBL/GenBank/DDBJ databases">
        <title>Genomic Encyclopedia of Type Strains, Phase IV (KMG-IV): sequencing the most valuable type-strain genomes for metagenomic binning, comparative biology and taxonomic classification.</title>
        <authorList>
            <person name="Goeker M."/>
        </authorList>
    </citation>
    <scope>NUCLEOTIDE SEQUENCE [LARGE SCALE GENOMIC DNA]</scope>
    <source>
        <strain evidence="2 3">DSM 44704</strain>
    </source>
</reference>
<dbReference type="AlphaFoldDB" id="A0A318K8G6"/>
<accession>A0A318K8G6</accession>
<comment type="caution">
    <text evidence="2">The sequence shown here is derived from an EMBL/GenBank/DDBJ whole genome shotgun (WGS) entry which is preliminary data.</text>
</comment>
<dbReference type="EMBL" id="QJKF01000001">
    <property type="protein sequence ID" value="PXX70588.1"/>
    <property type="molecule type" value="Genomic_DNA"/>
</dbReference>
<dbReference type="InterPro" id="IPR039424">
    <property type="entry name" value="SBP_5"/>
</dbReference>
<protein>
    <submittedName>
        <fullName evidence="2">Peptide/nickel transport system substrate-binding protein</fullName>
    </submittedName>
</protein>
<name>A0A318K8G6_9NOCA</name>
<dbReference type="InterPro" id="IPR030678">
    <property type="entry name" value="Peptide/Ni-bd"/>
</dbReference>
<proteinExistence type="predicted"/>
<dbReference type="Proteomes" id="UP000247569">
    <property type="component" value="Unassembled WGS sequence"/>
</dbReference>
<dbReference type="Gene3D" id="3.40.190.10">
    <property type="entry name" value="Periplasmic binding protein-like II"/>
    <property type="match status" value="1"/>
</dbReference>
<dbReference type="GO" id="GO:1904680">
    <property type="term" value="F:peptide transmembrane transporter activity"/>
    <property type="evidence" value="ECO:0007669"/>
    <property type="project" value="TreeGrafter"/>
</dbReference>
<evidence type="ECO:0000313" key="3">
    <source>
        <dbReference type="Proteomes" id="UP000247569"/>
    </source>
</evidence>
<dbReference type="Pfam" id="PF00496">
    <property type="entry name" value="SBP_bac_5"/>
    <property type="match status" value="1"/>
</dbReference>
<dbReference type="Gene3D" id="3.10.105.10">
    <property type="entry name" value="Dipeptide-binding Protein, Domain 3"/>
    <property type="match status" value="1"/>
</dbReference>
<organism evidence="2 3">
    <name type="scientific">Nocardia tenerifensis</name>
    <dbReference type="NCBI Taxonomy" id="228006"/>
    <lineage>
        <taxon>Bacteria</taxon>
        <taxon>Bacillati</taxon>
        <taxon>Actinomycetota</taxon>
        <taxon>Actinomycetes</taxon>
        <taxon>Mycobacteriales</taxon>
        <taxon>Nocardiaceae</taxon>
        <taxon>Nocardia</taxon>
    </lineage>
</organism>
<evidence type="ECO:0000313" key="2">
    <source>
        <dbReference type="EMBL" id="PXX70588.1"/>
    </source>
</evidence>
<keyword evidence="3" id="KW-1185">Reference proteome</keyword>
<dbReference type="GO" id="GO:0042597">
    <property type="term" value="C:periplasmic space"/>
    <property type="evidence" value="ECO:0007669"/>
    <property type="project" value="UniProtKB-ARBA"/>
</dbReference>
<sequence>MVGAGDVDHLDPALAYHTATRGIVRGYTRQLVGYVASRDRAAAGKILPDLAIEVPTQANGGIDASGTRYRFTLAEDLRWHTSSGIRPLVAGDVVRGIKRLAHPLASSPGLAYYLSTIDGLLEFRDAVADTPLDALADRLEHTEIRGVRAVGDREIIFTTRHPASDFLNMLAVPFATPAPIEYLDVVPGSPEFNRVLASNGPYRVVNYVPGERILLERNPAWEPRSDRLRAAYVDAIDIREGLSERAAHDMVATGAADMLWDIQPLTEELPDLLETRDPRLEVYPAGLFSPYILINFASPVMASREVRVALQYAVDKAAVSRVWGGPRLNDIADQILPPLCTAHREYRPYATEGGRGDPERARRLLADAGYPDGLTLRLVFRDRDIHPETAEAVRAAMARAGVRVELVGVSINELFADYFSSSATRKSWDIALTGWEPDWYGNNARTYLQPLFDSRGVAENDDWGANFGRYRSAEVNKLLDAALTSADETRARELFRRMEAEVLRDAAVVPVLFAHQYWFHATTVRNWLPYPVLNGDPTNLWLEGG</sequence>
<dbReference type="PIRSF" id="PIRSF002741">
    <property type="entry name" value="MppA"/>
    <property type="match status" value="1"/>
</dbReference>
<dbReference type="PANTHER" id="PTHR30290">
    <property type="entry name" value="PERIPLASMIC BINDING COMPONENT OF ABC TRANSPORTER"/>
    <property type="match status" value="1"/>
</dbReference>
<dbReference type="GO" id="GO:0043190">
    <property type="term" value="C:ATP-binding cassette (ABC) transporter complex"/>
    <property type="evidence" value="ECO:0007669"/>
    <property type="project" value="InterPro"/>
</dbReference>
<dbReference type="GO" id="GO:0015833">
    <property type="term" value="P:peptide transport"/>
    <property type="evidence" value="ECO:0007669"/>
    <property type="project" value="TreeGrafter"/>
</dbReference>
<gene>
    <name evidence="2" type="ORF">DFR70_1017</name>
</gene>
<dbReference type="SUPFAM" id="SSF53850">
    <property type="entry name" value="Periplasmic binding protein-like II"/>
    <property type="match status" value="1"/>
</dbReference>
<dbReference type="PANTHER" id="PTHR30290:SF83">
    <property type="entry name" value="ABC TRANSPORTER SUBSTRATE-BINDING PROTEIN"/>
    <property type="match status" value="1"/>
</dbReference>
<feature type="domain" description="Solute-binding protein family 5" evidence="1">
    <location>
        <begin position="62"/>
        <end position="455"/>
    </location>
</feature>
<evidence type="ECO:0000259" key="1">
    <source>
        <dbReference type="Pfam" id="PF00496"/>
    </source>
</evidence>